<comment type="caution">
    <text evidence="4">The sequence shown here is derived from an EMBL/GenBank/DDBJ whole genome shotgun (WGS) entry which is preliminary data.</text>
</comment>
<dbReference type="Gene3D" id="3.30.420.40">
    <property type="match status" value="2"/>
</dbReference>
<dbReference type="EC" id="2.1.3.-" evidence="4"/>
<dbReference type="PANTHER" id="PTHR34847">
    <property type="entry name" value="NODULATION PROTEIN U"/>
    <property type="match status" value="1"/>
</dbReference>
<protein>
    <submittedName>
        <fullName evidence="4">Carbamoyltransferase</fullName>
        <ecNumber evidence="4">2.1.3.-</ecNumber>
    </submittedName>
</protein>
<keyword evidence="4" id="KW-0808">Transferase</keyword>
<dbReference type="InterPro" id="IPR043129">
    <property type="entry name" value="ATPase_NBD"/>
</dbReference>
<dbReference type="InterPro" id="IPR003696">
    <property type="entry name" value="Carbtransf_dom"/>
</dbReference>
<dbReference type="Proteomes" id="UP000536179">
    <property type="component" value="Unassembled WGS sequence"/>
</dbReference>
<evidence type="ECO:0000313" key="4">
    <source>
        <dbReference type="EMBL" id="MBB3209505.1"/>
    </source>
</evidence>
<dbReference type="Pfam" id="PF16861">
    <property type="entry name" value="Carbam_trans_C"/>
    <property type="match status" value="1"/>
</dbReference>
<evidence type="ECO:0000256" key="1">
    <source>
        <dbReference type="ARBA" id="ARBA00006129"/>
    </source>
</evidence>
<evidence type="ECO:0000313" key="5">
    <source>
        <dbReference type="Proteomes" id="UP000536179"/>
    </source>
</evidence>
<dbReference type="InterPro" id="IPR038152">
    <property type="entry name" value="Carbam_trans_C_sf"/>
</dbReference>
<dbReference type="SUPFAM" id="SSF53067">
    <property type="entry name" value="Actin-like ATPase domain"/>
    <property type="match status" value="1"/>
</dbReference>
<dbReference type="InterPro" id="IPR031730">
    <property type="entry name" value="Carbam_trans_C"/>
</dbReference>
<gene>
    <name evidence="4" type="ORF">FHS27_005345</name>
</gene>
<evidence type="ECO:0000259" key="3">
    <source>
        <dbReference type="Pfam" id="PF16861"/>
    </source>
</evidence>
<name>A0A7W5E3J9_9BACT</name>
<dbReference type="Pfam" id="PF02543">
    <property type="entry name" value="Carbam_trans_N"/>
    <property type="match status" value="1"/>
</dbReference>
<feature type="domain" description="Carbamoyltransferase" evidence="2">
    <location>
        <begin position="4"/>
        <end position="341"/>
    </location>
</feature>
<dbReference type="CDD" id="cd24098">
    <property type="entry name" value="ASKHA_NBD_TobZ_N"/>
    <property type="match status" value="1"/>
</dbReference>
<dbReference type="PANTHER" id="PTHR34847:SF1">
    <property type="entry name" value="NODULATION PROTEIN U"/>
    <property type="match status" value="1"/>
</dbReference>
<feature type="domain" description="Carbamoyltransferase C-terminal" evidence="3">
    <location>
        <begin position="400"/>
        <end position="587"/>
    </location>
</feature>
<reference evidence="4 5" key="1">
    <citation type="submission" date="2020-08" db="EMBL/GenBank/DDBJ databases">
        <title>Genomic Encyclopedia of Type Strains, Phase III (KMG-III): the genomes of soil and plant-associated and newly described type strains.</title>
        <authorList>
            <person name="Whitman W."/>
        </authorList>
    </citation>
    <scope>NUCLEOTIDE SEQUENCE [LARGE SCALE GENOMIC DNA]</scope>
    <source>
        <strain evidence="4 5">CECT 8075</strain>
    </source>
</reference>
<proteinExistence type="inferred from homology"/>
<sequence length="609" mass="68626">MTLILGVSAYYHDSAIALIQDGKPIAAASEERFSRKKQDASFPSLALQACLDDSGVCLSDIDYVGFYEKPLLKFERLLETYLAYAPRGYRSFARAMPSWLQTKLHLPREIRKELGDSYKRRIVFCEHHESHAASAFYPSPYRESAILTIDGVGEWATTSWGIGNEHRIDLKQEIRFPHSLGLLYSAFTYFCGFRVNSGEYKLMGLAPYGEPRFASVIHEHLITLFDDGSYRLNMDFFEFCHRLRMTGKRLEKLLGVQRRLPDTPVREVDMDIAASIQAVTEDVVLRMANHVHRQTGLDSLCMAGGVALNCVSNGRLLREGPFKKIWVQPAAGDAGGALGIAWSIWHQMLGNPRTMNPHDCQEGSFLGPALDPEVEVAALLGQGAVAKQYDHEEDLCGCVASLIASGRVVGWAQGRMEFGPRSLGNRSILGDPRNPEMQSTMNLKIKYRESFRPFAPSVLREHAREYFQMAEDSDQPYMLFTSYVNEENRVEQDPAATGIDRVRAVRSDLPAITHLDYSARVQTVDPVRHPRYHALISEFNRQTGCPVLINTSFNVRGEPIVQSAADAYRCFMATEMEVLVVGDYVFLKEEQPESMRQSSEHYLSELEPD</sequence>
<dbReference type="GO" id="GO:0016740">
    <property type="term" value="F:transferase activity"/>
    <property type="evidence" value="ECO:0007669"/>
    <property type="project" value="UniProtKB-KW"/>
</dbReference>
<accession>A0A7W5E3J9</accession>
<evidence type="ECO:0000259" key="2">
    <source>
        <dbReference type="Pfam" id="PF02543"/>
    </source>
</evidence>
<comment type="similarity">
    <text evidence="1">Belongs to the NodU/CmcH family.</text>
</comment>
<dbReference type="InterPro" id="IPR051338">
    <property type="entry name" value="NodU/CmcH_Carbamoyltrnsfr"/>
</dbReference>
<dbReference type="AlphaFoldDB" id="A0A7W5E3J9"/>
<keyword evidence="5" id="KW-1185">Reference proteome</keyword>
<dbReference type="EMBL" id="JACHXU010000024">
    <property type="protein sequence ID" value="MBB3209505.1"/>
    <property type="molecule type" value="Genomic_DNA"/>
</dbReference>
<dbReference type="RefSeq" id="WP_184308161.1">
    <property type="nucleotide sequence ID" value="NZ_JACHXU010000024.1"/>
</dbReference>
<organism evidence="4 5">
    <name type="scientific">Aporhodopirellula rubra</name>
    <dbReference type="NCBI Taxonomy" id="980271"/>
    <lineage>
        <taxon>Bacteria</taxon>
        <taxon>Pseudomonadati</taxon>
        <taxon>Planctomycetota</taxon>
        <taxon>Planctomycetia</taxon>
        <taxon>Pirellulales</taxon>
        <taxon>Pirellulaceae</taxon>
        <taxon>Aporhodopirellula</taxon>
    </lineage>
</organism>
<dbReference type="Gene3D" id="3.90.870.20">
    <property type="entry name" value="Carbamoyltransferase, C-terminal domain"/>
    <property type="match status" value="1"/>
</dbReference>